<evidence type="ECO:0000313" key="3">
    <source>
        <dbReference type="Proteomes" id="UP000663191"/>
    </source>
</evidence>
<organism evidence="2 3">
    <name type="scientific">Natrinema longum</name>
    <dbReference type="NCBI Taxonomy" id="370324"/>
    <lineage>
        <taxon>Archaea</taxon>
        <taxon>Methanobacteriati</taxon>
        <taxon>Methanobacteriota</taxon>
        <taxon>Stenosarchaea group</taxon>
        <taxon>Halobacteria</taxon>
        <taxon>Halobacteriales</taxon>
        <taxon>Natrialbaceae</taxon>
        <taxon>Natrinema</taxon>
    </lineage>
</organism>
<gene>
    <name evidence="2" type="ORF">J0X27_17480</name>
</gene>
<dbReference type="RefSeq" id="WP_207270414.1">
    <property type="nucleotide sequence ID" value="NZ_CP071463.1"/>
</dbReference>
<keyword evidence="3" id="KW-1185">Reference proteome</keyword>
<feature type="region of interest" description="Disordered" evidence="1">
    <location>
        <begin position="24"/>
        <end position="115"/>
    </location>
</feature>
<protein>
    <submittedName>
        <fullName evidence="2">Uncharacterized protein</fullName>
    </submittedName>
</protein>
<dbReference type="Proteomes" id="UP000663191">
    <property type="component" value="Chromosome"/>
</dbReference>
<dbReference type="GeneID" id="63185574"/>
<accession>A0A8A2U912</accession>
<dbReference type="EMBL" id="CP071463">
    <property type="protein sequence ID" value="QSW85211.1"/>
    <property type="molecule type" value="Genomic_DNA"/>
</dbReference>
<feature type="compositionally biased region" description="Basic and acidic residues" evidence="1">
    <location>
        <begin position="24"/>
        <end position="34"/>
    </location>
</feature>
<evidence type="ECO:0000256" key="1">
    <source>
        <dbReference type="SAM" id="MobiDB-lite"/>
    </source>
</evidence>
<dbReference type="AlphaFoldDB" id="A0A8A2U912"/>
<dbReference type="KEGG" id="hlo:J0X27_17480"/>
<dbReference type="OrthoDB" id="229248at2157"/>
<proteinExistence type="predicted"/>
<reference evidence="2 3" key="1">
    <citation type="journal article" date="2006" name="Int. J. Syst. Evol. Microbiol.">
        <title>Haloterrigena longa sp. nov. and Haloterrigena limicola sp. nov., extremely halophilic archaea isolated from a salt lake.</title>
        <authorList>
            <person name="Cui H.L."/>
            <person name="Tohty D."/>
            <person name="Zhou P.J."/>
            <person name="Liu S.J."/>
        </authorList>
    </citation>
    <scope>NUCLEOTIDE SEQUENCE [LARGE SCALE GENOMIC DNA]</scope>
    <source>
        <strain evidence="2 3">ABH32</strain>
    </source>
</reference>
<sequence>MIIDSSPSEAGDLVDELDRGLDFESAAKIDHETGPDIDPDTIGGEPIESEGHREPVDRRIVTEDGSEIDRRPAETPGEYDRTAVENRETVPEDGAAHGSSTTAGTDDRSRAPTPLSVTFAVQRATLEPAKRTAELHGRLAGASIASGIALQRQQLNLAGTVASVPVGIAAATMGAGDGRSGVGPKP</sequence>
<feature type="compositionally biased region" description="Basic and acidic residues" evidence="1">
    <location>
        <begin position="49"/>
        <end position="90"/>
    </location>
</feature>
<evidence type="ECO:0000313" key="2">
    <source>
        <dbReference type="EMBL" id="QSW85211.1"/>
    </source>
</evidence>
<name>A0A8A2U912_9EURY</name>